<dbReference type="EMBL" id="BAAAUX010000001">
    <property type="protein sequence ID" value="GAA2773367.1"/>
    <property type="molecule type" value="Genomic_DNA"/>
</dbReference>
<sequence>MNVTVNGKRHDVPEGCTAGELMDRLELPRTGVAIAVDGAVLPKARWASALADGAAVEVLTAVQGG</sequence>
<dbReference type="InterPro" id="IPR012675">
    <property type="entry name" value="Beta-grasp_dom_sf"/>
</dbReference>
<dbReference type="NCBIfam" id="TIGR01683">
    <property type="entry name" value="thiS"/>
    <property type="match status" value="1"/>
</dbReference>
<dbReference type="InterPro" id="IPR010035">
    <property type="entry name" value="Thi_S"/>
</dbReference>
<dbReference type="RefSeq" id="WP_344677318.1">
    <property type="nucleotide sequence ID" value="NZ_BAAAUX010000001.1"/>
</dbReference>
<dbReference type="PANTHER" id="PTHR34472:SF1">
    <property type="entry name" value="SULFUR CARRIER PROTEIN THIS"/>
    <property type="match status" value="1"/>
</dbReference>
<evidence type="ECO:0000313" key="1">
    <source>
        <dbReference type="EMBL" id="GAA2773367.1"/>
    </source>
</evidence>
<accession>A0ABN3V059</accession>
<dbReference type="Gene3D" id="3.10.20.30">
    <property type="match status" value="1"/>
</dbReference>
<organism evidence="1 2">
    <name type="scientific">Saccharopolyspora taberi</name>
    <dbReference type="NCBI Taxonomy" id="60895"/>
    <lineage>
        <taxon>Bacteria</taxon>
        <taxon>Bacillati</taxon>
        <taxon>Actinomycetota</taxon>
        <taxon>Actinomycetes</taxon>
        <taxon>Pseudonocardiales</taxon>
        <taxon>Pseudonocardiaceae</taxon>
        <taxon>Saccharopolyspora</taxon>
    </lineage>
</organism>
<dbReference type="SUPFAM" id="SSF54285">
    <property type="entry name" value="MoaD/ThiS"/>
    <property type="match status" value="1"/>
</dbReference>
<comment type="caution">
    <text evidence="1">The sequence shown here is derived from an EMBL/GenBank/DDBJ whole genome shotgun (WGS) entry which is preliminary data.</text>
</comment>
<keyword evidence="2" id="KW-1185">Reference proteome</keyword>
<dbReference type="InterPro" id="IPR003749">
    <property type="entry name" value="ThiS/MoaD-like"/>
</dbReference>
<evidence type="ECO:0000313" key="2">
    <source>
        <dbReference type="Proteomes" id="UP001500979"/>
    </source>
</evidence>
<reference evidence="1 2" key="1">
    <citation type="journal article" date="2019" name="Int. J. Syst. Evol. Microbiol.">
        <title>The Global Catalogue of Microorganisms (GCM) 10K type strain sequencing project: providing services to taxonomists for standard genome sequencing and annotation.</title>
        <authorList>
            <consortium name="The Broad Institute Genomics Platform"/>
            <consortium name="The Broad Institute Genome Sequencing Center for Infectious Disease"/>
            <person name="Wu L."/>
            <person name="Ma J."/>
        </authorList>
    </citation>
    <scope>NUCLEOTIDE SEQUENCE [LARGE SCALE GENOMIC DNA]</scope>
    <source>
        <strain evidence="1 2">JCM 9383</strain>
    </source>
</reference>
<dbReference type="Pfam" id="PF02597">
    <property type="entry name" value="ThiS"/>
    <property type="match status" value="1"/>
</dbReference>
<dbReference type="PANTHER" id="PTHR34472">
    <property type="entry name" value="SULFUR CARRIER PROTEIN THIS"/>
    <property type="match status" value="1"/>
</dbReference>
<proteinExistence type="predicted"/>
<gene>
    <name evidence="1" type="primary">thiS_1</name>
    <name evidence="1" type="ORF">GCM10010470_01310</name>
</gene>
<protein>
    <submittedName>
        <fullName evidence="1">Sulfur carrier protein ThiS</fullName>
    </submittedName>
</protein>
<dbReference type="InterPro" id="IPR016155">
    <property type="entry name" value="Mopterin_synth/thiamin_S_b"/>
</dbReference>
<dbReference type="CDD" id="cd00565">
    <property type="entry name" value="Ubl_ThiS"/>
    <property type="match status" value="1"/>
</dbReference>
<name>A0ABN3V059_9PSEU</name>
<dbReference type="Proteomes" id="UP001500979">
    <property type="component" value="Unassembled WGS sequence"/>
</dbReference>